<organism evidence="1 2">
    <name type="scientific">Dentipellis fragilis</name>
    <dbReference type="NCBI Taxonomy" id="205917"/>
    <lineage>
        <taxon>Eukaryota</taxon>
        <taxon>Fungi</taxon>
        <taxon>Dikarya</taxon>
        <taxon>Basidiomycota</taxon>
        <taxon>Agaricomycotina</taxon>
        <taxon>Agaricomycetes</taxon>
        <taxon>Russulales</taxon>
        <taxon>Hericiaceae</taxon>
        <taxon>Dentipellis</taxon>
    </lineage>
</organism>
<sequence>MTADWPNWGEDVITKLYTATDTGFDSAFDAFVASSATDGDISVNHTPTSREDLKTAIGQDIDPTSTVTFSDAVTVPQASISSPFYTNGADFLRGYVL</sequence>
<name>A0A4Y9YQB4_9AGAM</name>
<evidence type="ECO:0000313" key="1">
    <source>
        <dbReference type="EMBL" id="TFY63938.1"/>
    </source>
</evidence>
<dbReference type="Proteomes" id="UP000298327">
    <property type="component" value="Unassembled WGS sequence"/>
</dbReference>
<dbReference type="AlphaFoldDB" id="A0A4Y9YQB4"/>
<reference evidence="1 2" key="1">
    <citation type="submission" date="2019-02" db="EMBL/GenBank/DDBJ databases">
        <title>Genome sequencing of the rare red list fungi Dentipellis fragilis.</title>
        <authorList>
            <person name="Buettner E."/>
            <person name="Kellner H."/>
        </authorList>
    </citation>
    <scope>NUCLEOTIDE SEQUENCE [LARGE SCALE GENOMIC DNA]</scope>
    <source>
        <strain evidence="1 2">DSM 105465</strain>
    </source>
</reference>
<comment type="caution">
    <text evidence="1">The sequence shown here is derived from an EMBL/GenBank/DDBJ whole genome shotgun (WGS) entry which is preliminary data.</text>
</comment>
<gene>
    <name evidence="1" type="ORF">EVG20_g6125</name>
</gene>
<accession>A0A4Y9YQB4</accession>
<protein>
    <submittedName>
        <fullName evidence="1">Uncharacterized protein</fullName>
    </submittedName>
</protein>
<dbReference type="EMBL" id="SEOQ01000392">
    <property type="protein sequence ID" value="TFY63938.1"/>
    <property type="molecule type" value="Genomic_DNA"/>
</dbReference>
<keyword evidence="2" id="KW-1185">Reference proteome</keyword>
<evidence type="ECO:0000313" key="2">
    <source>
        <dbReference type="Proteomes" id="UP000298327"/>
    </source>
</evidence>
<proteinExistence type="predicted"/>